<dbReference type="PANTHER" id="PTHR15627:SF8">
    <property type="entry name" value="TRNA-URIDINE AMINOCARBOXYPROPYLTRANSFERASE 1"/>
    <property type="match status" value="1"/>
</dbReference>
<evidence type="ECO:0000256" key="5">
    <source>
        <dbReference type="ARBA" id="ARBA00022694"/>
    </source>
</evidence>
<dbReference type="GO" id="GO:0008033">
    <property type="term" value="P:tRNA processing"/>
    <property type="evidence" value="ECO:0007669"/>
    <property type="project" value="UniProtKB-KW"/>
</dbReference>
<dbReference type="GO" id="GO:0016432">
    <property type="term" value="F:tRNA-uridine aminocarboxypropyltransferase activity"/>
    <property type="evidence" value="ECO:0007669"/>
    <property type="project" value="UniProtKB-EC"/>
</dbReference>
<keyword evidence="15" id="KW-1185">Reference proteome</keyword>
<feature type="compositionally biased region" description="Basic and acidic residues" evidence="12">
    <location>
        <begin position="248"/>
        <end position="281"/>
    </location>
</feature>
<dbReference type="Proteomes" id="UP000193560">
    <property type="component" value="Unassembled WGS sequence"/>
</dbReference>
<comment type="subcellular location">
    <subcellularLocation>
        <location evidence="1">Nucleus</location>
    </subcellularLocation>
</comment>
<comment type="function">
    <text evidence="7">Catalyzes the formation of 3-(3-amino-3-carboxypropyl)uridine (acp3U) at position 20 in the D-loop of several cytoplasmic tRNAs (acp3U(20)).</text>
</comment>
<dbReference type="InterPro" id="IPR051521">
    <property type="entry name" value="tRNA_Mod/Golgi_Maint"/>
</dbReference>
<feature type="domain" description="DTW" evidence="13">
    <location>
        <begin position="28"/>
        <end position="216"/>
    </location>
</feature>
<evidence type="ECO:0000256" key="4">
    <source>
        <dbReference type="ARBA" id="ARBA00022691"/>
    </source>
</evidence>
<comment type="catalytic activity">
    <reaction evidence="11">
        <text>a uridine in tRNA + S-adenosyl-L-methionine = a 3-[(3S)-3-amino-3-carboxypropyl]uridine in tRNA + S-methyl-5'-thioadenosine + H(+)</text>
        <dbReference type="Rhea" id="RHEA:62432"/>
        <dbReference type="Rhea" id="RHEA-COMP:13339"/>
        <dbReference type="Rhea" id="RHEA-COMP:16092"/>
        <dbReference type="ChEBI" id="CHEBI:15378"/>
        <dbReference type="ChEBI" id="CHEBI:17509"/>
        <dbReference type="ChEBI" id="CHEBI:59789"/>
        <dbReference type="ChEBI" id="CHEBI:65315"/>
        <dbReference type="ChEBI" id="CHEBI:82930"/>
        <dbReference type="EC" id="2.5.1.25"/>
    </reaction>
</comment>
<evidence type="ECO:0000256" key="3">
    <source>
        <dbReference type="ARBA" id="ARBA00022679"/>
    </source>
</evidence>
<protein>
    <recommendedName>
        <fullName evidence="9">tRNA-uridine aminocarboxypropyltransferase 1</fullName>
        <ecNumber evidence="2">2.5.1.25</ecNumber>
    </recommendedName>
    <alternativeName>
        <fullName evidence="10">DTW domain-containing protein 1</fullName>
    </alternativeName>
</protein>
<keyword evidence="4" id="KW-0949">S-adenosyl-L-methionine</keyword>
<evidence type="ECO:0000256" key="8">
    <source>
        <dbReference type="ARBA" id="ARBA00038290"/>
    </source>
</evidence>
<evidence type="ECO:0000256" key="11">
    <source>
        <dbReference type="ARBA" id="ARBA00048718"/>
    </source>
</evidence>
<keyword evidence="6" id="KW-0539">Nucleus</keyword>
<dbReference type="AlphaFoldDB" id="A0A1X2IWM8"/>
<evidence type="ECO:0000256" key="12">
    <source>
        <dbReference type="SAM" id="MobiDB-lite"/>
    </source>
</evidence>
<dbReference type="STRING" id="90262.A0A1X2IWM8"/>
<dbReference type="EC" id="2.5.1.25" evidence="2"/>
<keyword evidence="3" id="KW-0808">Transferase</keyword>
<evidence type="ECO:0000313" key="14">
    <source>
        <dbReference type="EMBL" id="ORZ23443.1"/>
    </source>
</evidence>
<organism evidence="14 15">
    <name type="scientific">Absidia repens</name>
    <dbReference type="NCBI Taxonomy" id="90262"/>
    <lineage>
        <taxon>Eukaryota</taxon>
        <taxon>Fungi</taxon>
        <taxon>Fungi incertae sedis</taxon>
        <taxon>Mucoromycota</taxon>
        <taxon>Mucoromycotina</taxon>
        <taxon>Mucoromycetes</taxon>
        <taxon>Mucorales</taxon>
        <taxon>Cunninghamellaceae</taxon>
        <taxon>Absidia</taxon>
    </lineage>
</organism>
<evidence type="ECO:0000256" key="1">
    <source>
        <dbReference type="ARBA" id="ARBA00004123"/>
    </source>
</evidence>
<dbReference type="InterPro" id="IPR005636">
    <property type="entry name" value="DTW"/>
</dbReference>
<dbReference type="GO" id="GO:0005634">
    <property type="term" value="C:nucleus"/>
    <property type="evidence" value="ECO:0007669"/>
    <property type="project" value="UniProtKB-SubCell"/>
</dbReference>
<comment type="caution">
    <text evidence="14">The sequence shown here is derived from an EMBL/GenBank/DDBJ whole genome shotgun (WGS) entry which is preliminary data.</text>
</comment>
<name>A0A1X2IWM8_9FUNG</name>
<evidence type="ECO:0000313" key="15">
    <source>
        <dbReference type="Proteomes" id="UP000193560"/>
    </source>
</evidence>
<dbReference type="PANTHER" id="PTHR15627">
    <property type="entry name" value="NATURAL KILLER CELL-SPECIFIC ANTIGEN KLIP1"/>
    <property type="match status" value="1"/>
</dbReference>
<comment type="similarity">
    <text evidence="8">Belongs to the TDD superfamily. DTWD1 family.</text>
</comment>
<dbReference type="EMBL" id="MCGE01000003">
    <property type="protein sequence ID" value="ORZ23443.1"/>
    <property type="molecule type" value="Genomic_DNA"/>
</dbReference>
<keyword evidence="5" id="KW-0819">tRNA processing</keyword>
<evidence type="ECO:0000256" key="9">
    <source>
        <dbReference type="ARBA" id="ARBA00039242"/>
    </source>
</evidence>
<dbReference type="OrthoDB" id="660555at2759"/>
<evidence type="ECO:0000256" key="2">
    <source>
        <dbReference type="ARBA" id="ARBA00012386"/>
    </source>
</evidence>
<reference evidence="14 15" key="1">
    <citation type="submission" date="2016-07" db="EMBL/GenBank/DDBJ databases">
        <title>Pervasive Adenine N6-methylation of Active Genes in Fungi.</title>
        <authorList>
            <consortium name="DOE Joint Genome Institute"/>
            <person name="Mondo S.J."/>
            <person name="Dannebaum R.O."/>
            <person name="Kuo R.C."/>
            <person name="Labutti K."/>
            <person name="Haridas S."/>
            <person name="Kuo A."/>
            <person name="Salamov A."/>
            <person name="Ahrendt S.R."/>
            <person name="Lipzen A."/>
            <person name="Sullivan W."/>
            <person name="Andreopoulos W.B."/>
            <person name="Clum A."/>
            <person name="Lindquist E."/>
            <person name="Daum C."/>
            <person name="Ramamoorthy G.K."/>
            <person name="Gryganskyi A."/>
            <person name="Culley D."/>
            <person name="Magnuson J.K."/>
            <person name="James T.Y."/>
            <person name="O'Malley M.A."/>
            <person name="Stajich J.E."/>
            <person name="Spatafora J.W."/>
            <person name="Visel A."/>
            <person name="Grigoriev I.V."/>
        </authorList>
    </citation>
    <scope>NUCLEOTIDE SEQUENCE [LARGE SCALE GENOMIC DNA]</scope>
    <source>
        <strain evidence="14 15">NRRL 1336</strain>
    </source>
</reference>
<evidence type="ECO:0000256" key="10">
    <source>
        <dbReference type="ARBA" id="ARBA00042508"/>
    </source>
</evidence>
<accession>A0A1X2IWM8</accession>
<dbReference type="Pfam" id="PF03942">
    <property type="entry name" value="DTW"/>
    <property type="match status" value="1"/>
</dbReference>
<gene>
    <name evidence="14" type="ORF">BCR42DRAFT_388008</name>
</gene>
<evidence type="ECO:0000259" key="13">
    <source>
        <dbReference type="SMART" id="SM01144"/>
    </source>
</evidence>
<evidence type="ECO:0000256" key="7">
    <source>
        <dbReference type="ARBA" id="ARBA00037050"/>
    </source>
</evidence>
<sequence length="281" mass="32874">MSDLQIADDTVLHKTNERYKCPTCEKPVKYFCYHCFNVVGMDRTQVPTVKLPVHLDVIKHEKEHDGKSTAIHARVLAPEDVSLYGYGQIPTYEQPERTLLLFPGPNAKTLNEIPRESFDRIVVLDGTWRQATRMARDAPQLQGLQQITIAPRKTNFWRFQQKSENHLATIEAIYYTYREYAEAYESEDGTGAYHGQYDNLMFYYRFFYNLIQSRYKNNHTRTFNPRHQKNYIQYDDESGKPGDNNDDTENKRIDDHNSGTPVDKKQKLDTDKDGDTKKLDD</sequence>
<proteinExistence type="inferred from homology"/>
<dbReference type="SMART" id="SM01144">
    <property type="entry name" value="DTW"/>
    <property type="match status" value="1"/>
</dbReference>
<evidence type="ECO:0000256" key="6">
    <source>
        <dbReference type="ARBA" id="ARBA00023242"/>
    </source>
</evidence>
<feature type="region of interest" description="Disordered" evidence="12">
    <location>
        <begin position="221"/>
        <end position="281"/>
    </location>
</feature>